<reference evidence="1 2" key="1">
    <citation type="submission" date="2024-06" db="EMBL/GenBank/DDBJ databases">
        <authorList>
            <person name="Li F."/>
        </authorList>
    </citation>
    <scope>NUCLEOTIDE SEQUENCE [LARGE SCALE GENOMIC DNA]</scope>
    <source>
        <strain evidence="1 2">GXAS 311</strain>
    </source>
</reference>
<comment type="caution">
    <text evidence="1">The sequence shown here is derived from an EMBL/GenBank/DDBJ whole genome shotgun (WGS) entry which is preliminary data.</text>
</comment>
<name>A0ABV2BNV7_9GAMM</name>
<gene>
    <name evidence="1" type="ORF">ABVT43_00560</name>
</gene>
<dbReference type="InterPro" id="IPR012657">
    <property type="entry name" value="23S_rRNA-intervening_sequence"/>
</dbReference>
<dbReference type="Pfam" id="PF05635">
    <property type="entry name" value="23S_rRNA_IVP"/>
    <property type="match status" value="1"/>
</dbReference>
<dbReference type="InterPro" id="IPR036583">
    <property type="entry name" value="23S_rRNA_IVS_sf"/>
</dbReference>
<protein>
    <submittedName>
        <fullName evidence="1">Four helix bundle protein</fullName>
    </submittedName>
</protein>
<dbReference type="SUPFAM" id="SSF158446">
    <property type="entry name" value="IVS-encoded protein-like"/>
    <property type="match status" value="1"/>
</dbReference>
<organism evidence="1 2">
    <name type="scientific">Aliikangiella maris</name>
    <dbReference type="NCBI Taxonomy" id="3162458"/>
    <lineage>
        <taxon>Bacteria</taxon>
        <taxon>Pseudomonadati</taxon>
        <taxon>Pseudomonadota</taxon>
        <taxon>Gammaproteobacteria</taxon>
        <taxon>Oceanospirillales</taxon>
        <taxon>Pleioneaceae</taxon>
        <taxon>Aliikangiella</taxon>
    </lineage>
</organism>
<accession>A0ABV2BNV7</accession>
<sequence>MYRELSLLKDFGFKDQITRSALSIPSNIAEGFEKDYTKEKLRFLAIAKGSLGEFVTQVEIGIGIDIDYIKQEVGVKWIKEGEELSKTIGKMITNLKY</sequence>
<dbReference type="Proteomes" id="UP001548189">
    <property type="component" value="Unassembled WGS sequence"/>
</dbReference>
<dbReference type="PANTHER" id="PTHR38471:SF2">
    <property type="entry name" value="FOUR HELIX BUNDLE PROTEIN"/>
    <property type="match status" value="1"/>
</dbReference>
<dbReference type="EMBL" id="JBEVCJ010000001">
    <property type="protein sequence ID" value="MET1253607.1"/>
    <property type="molecule type" value="Genomic_DNA"/>
</dbReference>
<evidence type="ECO:0000313" key="1">
    <source>
        <dbReference type="EMBL" id="MET1253607.1"/>
    </source>
</evidence>
<dbReference type="NCBIfam" id="TIGR02436">
    <property type="entry name" value="four helix bundle protein"/>
    <property type="match status" value="1"/>
</dbReference>
<proteinExistence type="predicted"/>
<dbReference type="PANTHER" id="PTHR38471">
    <property type="entry name" value="FOUR HELIX BUNDLE PROTEIN"/>
    <property type="match status" value="1"/>
</dbReference>
<evidence type="ECO:0000313" key="2">
    <source>
        <dbReference type="Proteomes" id="UP001548189"/>
    </source>
</evidence>
<keyword evidence="2" id="KW-1185">Reference proteome</keyword>
<dbReference type="Gene3D" id="1.20.1440.60">
    <property type="entry name" value="23S rRNA-intervening sequence"/>
    <property type="match status" value="1"/>
</dbReference>